<dbReference type="NCBIfam" id="TIGR01018">
    <property type="entry name" value="uS4_arch"/>
    <property type="match status" value="1"/>
</dbReference>
<dbReference type="GO" id="GO:0042274">
    <property type="term" value="P:ribosomal small subunit biogenesis"/>
    <property type="evidence" value="ECO:0007669"/>
    <property type="project" value="TreeGrafter"/>
</dbReference>
<name>A0A8C2SR96_COTJA</name>
<evidence type="ECO:0000259" key="7">
    <source>
        <dbReference type="Pfam" id="PF01479"/>
    </source>
</evidence>
<dbReference type="PANTHER" id="PTHR11831">
    <property type="entry name" value="30S 40S RIBOSOMAL PROTEIN"/>
    <property type="match status" value="1"/>
</dbReference>
<reference evidence="8" key="2">
    <citation type="submission" date="2025-09" db="UniProtKB">
        <authorList>
            <consortium name="Ensembl"/>
        </authorList>
    </citation>
    <scope>IDENTIFICATION</scope>
</reference>
<dbReference type="InterPro" id="IPR005710">
    <property type="entry name" value="Ribosomal_uS4_euk/arc"/>
</dbReference>
<dbReference type="GO" id="GO:0003735">
    <property type="term" value="F:structural constituent of ribosome"/>
    <property type="evidence" value="ECO:0007669"/>
    <property type="project" value="InterPro"/>
</dbReference>
<evidence type="ECO:0000256" key="6">
    <source>
        <dbReference type="ARBA" id="ARBA00035254"/>
    </source>
</evidence>
<dbReference type="InterPro" id="IPR036986">
    <property type="entry name" value="S4_RNA-bd_sf"/>
</dbReference>
<evidence type="ECO:0000256" key="2">
    <source>
        <dbReference type="ARBA" id="ARBA00022730"/>
    </source>
</evidence>
<evidence type="ECO:0000313" key="8">
    <source>
        <dbReference type="Ensembl" id="ENSCJPP00005001614.1"/>
    </source>
</evidence>
<evidence type="ECO:0000256" key="5">
    <source>
        <dbReference type="ARBA" id="ARBA00023274"/>
    </source>
</evidence>
<keyword evidence="3" id="KW-0694">RNA-binding</keyword>
<keyword evidence="2" id="KW-0699">rRNA-binding</keyword>
<keyword evidence="5" id="KW-0687">Ribonucleoprotein</keyword>
<dbReference type="CDD" id="cd00165">
    <property type="entry name" value="S4"/>
    <property type="match status" value="1"/>
</dbReference>
<dbReference type="PANTHER" id="PTHR11831:SF5">
    <property type="entry name" value="40S RIBOSOMAL PROTEIN S9"/>
    <property type="match status" value="1"/>
</dbReference>
<dbReference type="Proteomes" id="UP000694412">
    <property type="component" value="Unassembled WGS sequence"/>
</dbReference>
<dbReference type="InterPro" id="IPR018079">
    <property type="entry name" value="Ribosomal_uS4_CS"/>
</dbReference>
<dbReference type="SUPFAM" id="SSF55174">
    <property type="entry name" value="Alpha-L RNA-binding motif"/>
    <property type="match status" value="1"/>
</dbReference>
<evidence type="ECO:0000313" key="9">
    <source>
        <dbReference type="Proteomes" id="UP000694412"/>
    </source>
</evidence>
<dbReference type="FunFam" id="3.10.290.10:FF:000018">
    <property type="entry name" value="40S ribosomal protein S9"/>
    <property type="match status" value="1"/>
</dbReference>
<comment type="similarity">
    <text evidence="1">Belongs to the universal ribosomal protein uS4 family.</text>
</comment>
<dbReference type="InterPro" id="IPR022801">
    <property type="entry name" value="Ribosomal_uS4"/>
</dbReference>
<dbReference type="GO" id="GO:0006412">
    <property type="term" value="P:translation"/>
    <property type="evidence" value="ECO:0007669"/>
    <property type="project" value="InterPro"/>
</dbReference>
<evidence type="ECO:0000256" key="1">
    <source>
        <dbReference type="ARBA" id="ARBA00007465"/>
    </source>
</evidence>
<keyword evidence="4" id="KW-0689">Ribosomal protein</keyword>
<dbReference type="InterPro" id="IPR002942">
    <property type="entry name" value="S4_RNA-bd"/>
</dbReference>
<dbReference type="Ensembl" id="ENSCJPT00005002719.1">
    <property type="protein sequence ID" value="ENSCJPP00005001614.1"/>
    <property type="gene ID" value="ENSCJPG00005001657.1"/>
</dbReference>
<evidence type="ECO:0000256" key="4">
    <source>
        <dbReference type="ARBA" id="ARBA00022980"/>
    </source>
</evidence>
<dbReference type="PROSITE" id="PS00632">
    <property type="entry name" value="RIBOSOMAL_S4"/>
    <property type="match status" value="1"/>
</dbReference>
<accession>A0A8C2SR96</accession>
<dbReference type="GO" id="GO:0019843">
    <property type="term" value="F:rRNA binding"/>
    <property type="evidence" value="ECO:0007669"/>
    <property type="project" value="UniProtKB-KW"/>
</dbReference>
<protein>
    <recommendedName>
        <fullName evidence="6">Small ribosomal subunit protein uS4</fullName>
    </recommendedName>
</protein>
<feature type="domain" description="RNA-binding S4" evidence="7">
    <location>
        <begin position="50"/>
        <end position="78"/>
    </location>
</feature>
<organism evidence="8 9">
    <name type="scientific">Coturnix japonica</name>
    <name type="common">Japanese quail</name>
    <name type="synonym">Coturnix coturnix japonica</name>
    <dbReference type="NCBI Taxonomy" id="93934"/>
    <lineage>
        <taxon>Eukaryota</taxon>
        <taxon>Metazoa</taxon>
        <taxon>Chordata</taxon>
        <taxon>Craniata</taxon>
        <taxon>Vertebrata</taxon>
        <taxon>Euteleostomi</taxon>
        <taxon>Archelosauria</taxon>
        <taxon>Archosauria</taxon>
        <taxon>Dinosauria</taxon>
        <taxon>Saurischia</taxon>
        <taxon>Theropoda</taxon>
        <taxon>Coelurosauria</taxon>
        <taxon>Aves</taxon>
        <taxon>Neognathae</taxon>
        <taxon>Galloanserae</taxon>
        <taxon>Galliformes</taxon>
        <taxon>Phasianidae</taxon>
        <taxon>Perdicinae</taxon>
        <taxon>Coturnix</taxon>
    </lineage>
</organism>
<dbReference type="Pfam" id="PF01479">
    <property type="entry name" value="S4"/>
    <property type="match status" value="1"/>
</dbReference>
<dbReference type="GeneTree" id="ENSGT00990000206961"/>
<proteinExistence type="inferred from homology"/>
<evidence type="ECO:0000256" key="3">
    <source>
        <dbReference type="ARBA" id="ARBA00022884"/>
    </source>
</evidence>
<sequence>MSPSICPITICPTPIGNALLRRLVRIGVLDEGKMKLDYILGLKIEDFLERRLQTQVFKLGLAKSIHHARVLIRQRHIRYMDLYSPIWPYMGLDLIWDQTLYGMRFLYGILHPPRQGAHTAEAHQVWGHIWSYMALCGPYGVLYGPIWGLILIWDHTLYGMRLLYGILHPPRQGAHTAETHKVYGPYGVLYGPYGVLYGIRPYMGSDPIWDPPSTTPGCSYGRGTSGIWSYMALYGLTLYRYIGTRPIM</sequence>
<reference evidence="8" key="1">
    <citation type="submission" date="2025-08" db="UniProtKB">
        <authorList>
            <consortium name="Ensembl"/>
        </authorList>
    </citation>
    <scope>IDENTIFICATION</scope>
</reference>
<dbReference type="AlphaFoldDB" id="A0A8C2SR96"/>
<keyword evidence="9" id="KW-1185">Reference proteome</keyword>
<dbReference type="GO" id="GO:0022627">
    <property type="term" value="C:cytosolic small ribosomal subunit"/>
    <property type="evidence" value="ECO:0007669"/>
    <property type="project" value="TreeGrafter"/>
</dbReference>
<dbReference type="Gene3D" id="3.10.290.10">
    <property type="entry name" value="RNA-binding S4 domain"/>
    <property type="match status" value="1"/>
</dbReference>